<dbReference type="Gramene" id="KQL28125">
    <property type="protein sequence ID" value="KQL28125"/>
    <property type="gene ID" value="SETIT_018846mg"/>
</dbReference>
<dbReference type="AlphaFoldDB" id="K3YX50"/>
<dbReference type="HOGENOM" id="CLU_2417391_0_0_1"/>
<reference evidence="2" key="1">
    <citation type="journal article" date="2012" name="Nat. Biotechnol.">
        <title>Reference genome sequence of the model plant Setaria.</title>
        <authorList>
            <person name="Bennetzen J.L."/>
            <person name="Schmutz J."/>
            <person name="Wang H."/>
            <person name="Percifield R."/>
            <person name="Hawkins J."/>
            <person name="Pontaroli A.C."/>
            <person name="Estep M."/>
            <person name="Feng L."/>
            <person name="Vaughn J.N."/>
            <person name="Grimwood J."/>
            <person name="Jenkins J."/>
            <person name="Barry K."/>
            <person name="Lindquist E."/>
            <person name="Hellsten U."/>
            <person name="Deshpande S."/>
            <person name="Wang X."/>
            <person name="Wu X."/>
            <person name="Mitros T."/>
            <person name="Triplett J."/>
            <person name="Yang X."/>
            <person name="Ye C.Y."/>
            <person name="Mauro-Herrera M."/>
            <person name="Wang L."/>
            <person name="Li P."/>
            <person name="Sharma M."/>
            <person name="Sharma R."/>
            <person name="Ronald P.C."/>
            <person name="Panaud O."/>
            <person name="Kellogg E.A."/>
            <person name="Brutnell T.P."/>
            <person name="Doust A.N."/>
            <person name="Tuskan G.A."/>
            <person name="Rokhsar D."/>
            <person name="Devos K.M."/>
        </authorList>
    </citation>
    <scope>NUCLEOTIDE SEQUENCE [LARGE SCALE GENOMIC DNA]</scope>
    <source>
        <strain evidence="2">cv. Yugu1</strain>
    </source>
</reference>
<evidence type="ECO:0000313" key="2">
    <source>
        <dbReference type="Proteomes" id="UP000004995"/>
    </source>
</evidence>
<dbReference type="EnsemblPlants" id="KQL28125">
    <property type="protein sequence ID" value="KQL28125"/>
    <property type="gene ID" value="SETIT_018846mg"/>
</dbReference>
<reference evidence="1" key="2">
    <citation type="submission" date="2018-08" db="UniProtKB">
        <authorList>
            <consortium name="EnsemblPlants"/>
        </authorList>
    </citation>
    <scope>IDENTIFICATION</scope>
    <source>
        <strain evidence="1">Yugu1</strain>
    </source>
</reference>
<evidence type="ECO:0000313" key="1">
    <source>
        <dbReference type="EnsemblPlants" id="KQL28125"/>
    </source>
</evidence>
<sequence>MRVCTKQKDSMMTKVGSCLLLMPDGTPKKCSLYQLSINNRGFIAQPNSQSVDEKASGLGTKCNHTLPIASFKLGETGTICRALEPAATNPAH</sequence>
<organism evidence="1 2">
    <name type="scientific">Setaria italica</name>
    <name type="common">Foxtail millet</name>
    <name type="synonym">Panicum italicum</name>
    <dbReference type="NCBI Taxonomy" id="4555"/>
    <lineage>
        <taxon>Eukaryota</taxon>
        <taxon>Viridiplantae</taxon>
        <taxon>Streptophyta</taxon>
        <taxon>Embryophyta</taxon>
        <taxon>Tracheophyta</taxon>
        <taxon>Spermatophyta</taxon>
        <taxon>Magnoliopsida</taxon>
        <taxon>Liliopsida</taxon>
        <taxon>Poales</taxon>
        <taxon>Poaceae</taxon>
        <taxon>PACMAD clade</taxon>
        <taxon>Panicoideae</taxon>
        <taxon>Panicodae</taxon>
        <taxon>Paniceae</taxon>
        <taxon>Cenchrinae</taxon>
        <taxon>Setaria</taxon>
    </lineage>
</organism>
<name>K3YX50_SETIT</name>
<proteinExistence type="predicted"/>
<dbReference type="InParanoid" id="K3YX50"/>
<protein>
    <submittedName>
        <fullName evidence="1">Uncharacterized protein</fullName>
    </submittedName>
</protein>
<accession>K3YX50</accession>
<dbReference type="EMBL" id="AGNK02000045">
    <property type="status" value="NOT_ANNOTATED_CDS"/>
    <property type="molecule type" value="Genomic_DNA"/>
</dbReference>
<keyword evidence="2" id="KW-1185">Reference proteome</keyword>
<dbReference type="Proteomes" id="UP000004995">
    <property type="component" value="Unassembled WGS sequence"/>
</dbReference>